<dbReference type="AlphaFoldDB" id="A0A6F8ZI13"/>
<dbReference type="GO" id="GO:0006355">
    <property type="term" value="P:regulation of DNA-templated transcription"/>
    <property type="evidence" value="ECO:0007669"/>
    <property type="project" value="InterPro"/>
</dbReference>
<dbReference type="InterPro" id="IPR013321">
    <property type="entry name" value="Arc_rbn_hlx_hlx"/>
</dbReference>
<gene>
    <name evidence="1" type="ORF">R50_1791</name>
</gene>
<sequence length="97" mass="10882">MTAFSPRPYNGLACWKGVGTVEDGPRVIVKLPSELLATLAAHAGPGKAMHEVIREGLEFYASYLDQRRQLARGYQEMAWMNRAMAENRWDLVDSQGE</sequence>
<accession>A0A6F8ZI13</accession>
<evidence type="ECO:0000313" key="2">
    <source>
        <dbReference type="Proteomes" id="UP000503399"/>
    </source>
</evidence>
<evidence type="ECO:0000313" key="1">
    <source>
        <dbReference type="EMBL" id="CAB1129292.1"/>
    </source>
</evidence>
<proteinExistence type="predicted"/>
<reference evidence="1 2" key="1">
    <citation type="submission" date="2020-02" db="EMBL/GenBank/DDBJ databases">
        <authorList>
            <person name="Hogendoorn C."/>
        </authorList>
    </citation>
    <scope>NUCLEOTIDE SEQUENCE [LARGE SCALE GENOMIC DNA]</scope>
    <source>
        <strain evidence="1">R501</strain>
    </source>
</reference>
<dbReference type="Proteomes" id="UP000503399">
    <property type="component" value="Chromosome"/>
</dbReference>
<dbReference type="Gene3D" id="1.10.1220.10">
    <property type="entry name" value="Met repressor-like"/>
    <property type="match status" value="1"/>
</dbReference>
<dbReference type="KEGG" id="hfv:R50_1791"/>
<organism evidence="1 2">
    <name type="scientific">Candidatus Hydrogenisulfobacillus filiaventi</name>
    <dbReference type="NCBI Taxonomy" id="2707344"/>
    <lineage>
        <taxon>Bacteria</taxon>
        <taxon>Bacillati</taxon>
        <taxon>Bacillota</taxon>
        <taxon>Clostridia</taxon>
        <taxon>Eubacteriales</taxon>
        <taxon>Clostridiales Family XVII. Incertae Sedis</taxon>
        <taxon>Candidatus Hydrogenisulfobacillus</taxon>
    </lineage>
</organism>
<name>A0A6F8ZI13_9FIRM</name>
<protein>
    <submittedName>
        <fullName evidence="1">RHH_1 domain-containing protein</fullName>
    </submittedName>
</protein>
<keyword evidence="2" id="KW-1185">Reference proteome</keyword>
<dbReference type="EMBL" id="LR778114">
    <property type="protein sequence ID" value="CAB1129292.1"/>
    <property type="molecule type" value="Genomic_DNA"/>
</dbReference>